<organism evidence="2 3">
    <name type="scientific">Amniculicola lignicola CBS 123094</name>
    <dbReference type="NCBI Taxonomy" id="1392246"/>
    <lineage>
        <taxon>Eukaryota</taxon>
        <taxon>Fungi</taxon>
        <taxon>Dikarya</taxon>
        <taxon>Ascomycota</taxon>
        <taxon>Pezizomycotina</taxon>
        <taxon>Dothideomycetes</taxon>
        <taxon>Pleosporomycetidae</taxon>
        <taxon>Pleosporales</taxon>
        <taxon>Amniculicolaceae</taxon>
        <taxon>Amniculicola</taxon>
    </lineage>
</organism>
<evidence type="ECO:0000313" key="3">
    <source>
        <dbReference type="Proteomes" id="UP000799779"/>
    </source>
</evidence>
<protein>
    <submittedName>
        <fullName evidence="2">Uncharacterized protein</fullName>
    </submittedName>
</protein>
<gene>
    <name evidence="2" type="ORF">P154DRAFT_575075</name>
</gene>
<evidence type="ECO:0000313" key="2">
    <source>
        <dbReference type="EMBL" id="KAF2001349.1"/>
    </source>
</evidence>
<evidence type="ECO:0000256" key="1">
    <source>
        <dbReference type="SAM" id="MobiDB-lite"/>
    </source>
</evidence>
<feature type="compositionally biased region" description="Polar residues" evidence="1">
    <location>
        <begin position="33"/>
        <end position="55"/>
    </location>
</feature>
<feature type="compositionally biased region" description="Polar residues" evidence="1">
    <location>
        <begin position="63"/>
        <end position="95"/>
    </location>
</feature>
<dbReference type="AlphaFoldDB" id="A0A6A5WKN5"/>
<name>A0A6A5WKN5_9PLEO</name>
<reference evidence="2" key="1">
    <citation type="journal article" date="2020" name="Stud. Mycol.">
        <title>101 Dothideomycetes genomes: a test case for predicting lifestyles and emergence of pathogens.</title>
        <authorList>
            <person name="Haridas S."/>
            <person name="Albert R."/>
            <person name="Binder M."/>
            <person name="Bloem J."/>
            <person name="Labutti K."/>
            <person name="Salamov A."/>
            <person name="Andreopoulos B."/>
            <person name="Baker S."/>
            <person name="Barry K."/>
            <person name="Bills G."/>
            <person name="Bluhm B."/>
            <person name="Cannon C."/>
            <person name="Castanera R."/>
            <person name="Culley D."/>
            <person name="Daum C."/>
            <person name="Ezra D."/>
            <person name="Gonzalez J."/>
            <person name="Henrissat B."/>
            <person name="Kuo A."/>
            <person name="Liang C."/>
            <person name="Lipzen A."/>
            <person name="Lutzoni F."/>
            <person name="Magnuson J."/>
            <person name="Mondo S."/>
            <person name="Nolan M."/>
            <person name="Ohm R."/>
            <person name="Pangilinan J."/>
            <person name="Park H.-J."/>
            <person name="Ramirez L."/>
            <person name="Alfaro M."/>
            <person name="Sun H."/>
            <person name="Tritt A."/>
            <person name="Yoshinaga Y."/>
            <person name="Zwiers L.-H."/>
            <person name="Turgeon B."/>
            <person name="Goodwin S."/>
            <person name="Spatafora J."/>
            <person name="Crous P."/>
            <person name="Grigoriev I."/>
        </authorList>
    </citation>
    <scope>NUCLEOTIDE SEQUENCE</scope>
    <source>
        <strain evidence="2">CBS 123094</strain>
    </source>
</reference>
<keyword evidence="3" id="KW-1185">Reference proteome</keyword>
<sequence length="118" mass="13136">MLLIGKAIPSTTSFQDILSTSILIKTFESTPSNIKTFASSPSNMASAQRQSTTSPREVPNDRPAQQNSERGTQDRSSQTNPSTQQNGDGDQQGSESLMRWFNERRQEQPWNPLHLQGN</sequence>
<feature type="region of interest" description="Disordered" evidence="1">
    <location>
        <begin position="33"/>
        <end position="118"/>
    </location>
</feature>
<dbReference type="Proteomes" id="UP000799779">
    <property type="component" value="Unassembled WGS sequence"/>
</dbReference>
<accession>A0A6A5WKN5</accession>
<proteinExistence type="predicted"/>
<dbReference type="EMBL" id="ML977583">
    <property type="protein sequence ID" value="KAF2001349.1"/>
    <property type="molecule type" value="Genomic_DNA"/>
</dbReference>